<feature type="transmembrane region" description="Helical" evidence="2">
    <location>
        <begin position="24"/>
        <end position="49"/>
    </location>
</feature>
<organism evidence="3 4">
    <name type="scientific">Mycobacterium phage Panchino</name>
    <dbReference type="NCBI Taxonomy" id="1821537"/>
    <lineage>
        <taxon>Viruses</taxon>
        <taxon>Duplodnaviria</taxon>
        <taxon>Heunggongvirae</taxon>
        <taxon>Uroviricota</taxon>
        <taxon>Caudoviricetes</taxon>
        <taxon>Nclasvirinae</taxon>
        <taxon>Charlievirus</taxon>
        <taxon>Charlievirus panchino</taxon>
    </lineage>
</organism>
<keyword evidence="2" id="KW-1133">Transmembrane helix</keyword>
<proteinExistence type="predicted"/>
<dbReference type="GeneID" id="29123594"/>
<reference evidence="4" key="1">
    <citation type="submission" date="2016-03" db="EMBL/GenBank/DDBJ databases">
        <authorList>
            <person name="Ploux O."/>
        </authorList>
    </citation>
    <scope>NUCLEOTIDE SEQUENCE [LARGE SCALE GENOMIC DNA]</scope>
</reference>
<gene>
    <name evidence="3" type="primary">27</name>
    <name evidence="3" type="ORF">SEA_PANCHINO_27</name>
</gene>
<dbReference type="KEGG" id="vg:29123594"/>
<name>A0A142K7G2_9CAUD</name>
<protein>
    <submittedName>
        <fullName evidence="3">Minor tail protein</fullName>
    </submittedName>
</protein>
<sequence length="157" mass="17217">MIDTLHSAVDVAAELYEPDDTIGLLGLVVANGGSIIAAIGTIVVGVITVRGQRKGRDRWSHDRETLREIHEETVNSHRGKSNMREDLDKVLDGITALQHGQELQAAAISALQQGQEEQAAAISDMRRDIGGIREEIRTERKERIAGDRRRCDSGQQG</sequence>
<dbReference type="EMBL" id="KU935727">
    <property type="protein sequence ID" value="AMS02045.1"/>
    <property type="molecule type" value="Genomic_DNA"/>
</dbReference>
<keyword evidence="4" id="KW-1185">Reference proteome</keyword>
<accession>A0A142K7G2</accession>
<dbReference type="Proteomes" id="UP000202219">
    <property type="component" value="Segment"/>
</dbReference>
<dbReference type="RefSeq" id="YP_009304935.1">
    <property type="nucleotide sequence ID" value="NC_031281.1"/>
</dbReference>
<evidence type="ECO:0000256" key="1">
    <source>
        <dbReference type="SAM" id="MobiDB-lite"/>
    </source>
</evidence>
<evidence type="ECO:0000313" key="4">
    <source>
        <dbReference type="Proteomes" id="UP000202219"/>
    </source>
</evidence>
<evidence type="ECO:0000256" key="2">
    <source>
        <dbReference type="SAM" id="Phobius"/>
    </source>
</evidence>
<keyword evidence="2" id="KW-0472">Membrane</keyword>
<feature type="region of interest" description="Disordered" evidence="1">
    <location>
        <begin position="137"/>
        <end position="157"/>
    </location>
</feature>
<evidence type="ECO:0000313" key="3">
    <source>
        <dbReference type="EMBL" id="AMS02045.1"/>
    </source>
</evidence>
<keyword evidence="2" id="KW-0812">Transmembrane</keyword>